<organism evidence="1 2">
    <name type="scientific">Podospora aff. communis PSN243</name>
    <dbReference type="NCBI Taxonomy" id="3040156"/>
    <lineage>
        <taxon>Eukaryota</taxon>
        <taxon>Fungi</taxon>
        <taxon>Dikarya</taxon>
        <taxon>Ascomycota</taxon>
        <taxon>Pezizomycotina</taxon>
        <taxon>Sordariomycetes</taxon>
        <taxon>Sordariomycetidae</taxon>
        <taxon>Sordariales</taxon>
        <taxon>Podosporaceae</taxon>
        <taxon>Podospora</taxon>
    </lineage>
</organism>
<reference evidence="1" key="2">
    <citation type="submission" date="2023-05" db="EMBL/GenBank/DDBJ databases">
        <authorList>
            <consortium name="Lawrence Berkeley National Laboratory"/>
            <person name="Steindorff A."/>
            <person name="Hensen N."/>
            <person name="Bonometti L."/>
            <person name="Westerberg I."/>
            <person name="Brannstrom I.O."/>
            <person name="Guillou S."/>
            <person name="Cros-Aarteil S."/>
            <person name="Calhoun S."/>
            <person name="Haridas S."/>
            <person name="Kuo A."/>
            <person name="Mondo S."/>
            <person name="Pangilinan J."/>
            <person name="Riley R."/>
            <person name="Labutti K."/>
            <person name="Andreopoulos B."/>
            <person name="Lipzen A."/>
            <person name="Chen C."/>
            <person name="Yanf M."/>
            <person name="Daum C."/>
            <person name="Ng V."/>
            <person name="Clum A."/>
            <person name="Ohm R."/>
            <person name="Martin F."/>
            <person name="Silar P."/>
            <person name="Natvig D."/>
            <person name="Lalanne C."/>
            <person name="Gautier V."/>
            <person name="Ament-Velasquez S.L."/>
            <person name="Kruys A."/>
            <person name="Hutchinson M.I."/>
            <person name="Powell A.J."/>
            <person name="Barry K."/>
            <person name="Miller A.N."/>
            <person name="Grigoriev I.V."/>
            <person name="Debuchy R."/>
            <person name="Gladieux P."/>
            <person name="Thoren M.H."/>
            <person name="Johannesson H."/>
        </authorList>
    </citation>
    <scope>NUCLEOTIDE SEQUENCE</scope>
    <source>
        <strain evidence="1">PSN243</strain>
    </source>
</reference>
<sequence>MSRFGGKWVSFPLPLCAGLGLAVSVGAGSLGNTWSPAGGRTMSVWSLSWASGLGPRCGCEGSRRCLARGCERARSVKQAYARCREVRLGRSLCGFVGPGVGVVAVGVVGGHHQCMDALGSGLAALRLSSVAMVLVES</sequence>
<dbReference type="Proteomes" id="UP001321760">
    <property type="component" value="Unassembled WGS sequence"/>
</dbReference>
<gene>
    <name evidence="1" type="ORF">QBC34DRAFT_426265</name>
</gene>
<protein>
    <recommendedName>
        <fullName evidence="3">Secreted protein</fullName>
    </recommendedName>
</protein>
<evidence type="ECO:0000313" key="2">
    <source>
        <dbReference type="Proteomes" id="UP001321760"/>
    </source>
</evidence>
<proteinExistence type="predicted"/>
<reference evidence="1" key="1">
    <citation type="journal article" date="2023" name="Mol. Phylogenet. Evol.">
        <title>Genome-scale phylogeny and comparative genomics of the fungal order Sordariales.</title>
        <authorList>
            <person name="Hensen N."/>
            <person name="Bonometti L."/>
            <person name="Westerberg I."/>
            <person name="Brannstrom I.O."/>
            <person name="Guillou S."/>
            <person name="Cros-Aarteil S."/>
            <person name="Calhoun S."/>
            <person name="Haridas S."/>
            <person name="Kuo A."/>
            <person name="Mondo S."/>
            <person name="Pangilinan J."/>
            <person name="Riley R."/>
            <person name="LaButti K."/>
            <person name="Andreopoulos B."/>
            <person name="Lipzen A."/>
            <person name="Chen C."/>
            <person name="Yan M."/>
            <person name="Daum C."/>
            <person name="Ng V."/>
            <person name="Clum A."/>
            <person name="Steindorff A."/>
            <person name="Ohm R.A."/>
            <person name="Martin F."/>
            <person name="Silar P."/>
            <person name="Natvig D.O."/>
            <person name="Lalanne C."/>
            <person name="Gautier V."/>
            <person name="Ament-Velasquez S.L."/>
            <person name="Kruys A."/>
            <person name="Hutchinson M.I."/>
            <person name="Powell A.J."/>
            <person name="Barry K."/>
            <person name="Miller A.N."/>
            <person name="Grigoriev I.V."/>
            <person name="Debuchy R."/>
            <person name="Gladieux P."/>
            <person name="Hiltunen Thoren M."/>
            <person name="Johannesson H."/>
        </authorList>
    </citation>
    <scope>NUCLEOTIDE SEQUENCE</scope>
    <source>
        <strain evidence="1">PSN243</strain>
    </source>
</reference>
<keyword evidence="2" id="KW-1185">Reference proteome</keyword>
<name>A0AAV9GMD8_9PEZI</name>
<evidence type="ECO:0008006" key="3">
    <source>
        <dbReference type="Google" id="ProtNLM"/>
    </source>
</evidence>
<comment type="caution">
    <text evidence="1">The sequence shown here is derived from an EMBL/GenBank/DDBJ whole genome shotgun (WGS) entry which is preliminary data.</text>
</comment>
<dbReference type="AlphaFoldDB" id="A0AAV9GMD8"/>
<evidence type="ECO:0000313" key="1">
    <source>
        <dbReference type="EMBL" id="KAK4448507.1"/>
    </source>
</evidence>
<accession>A0AAV9GMD8</accession>
<dbReference type="EMBL" id="MU865942">
    <property type="protein sequence ID" value="KAK4448507.1"/>
    <property type="molecule type" value="Genomic_DNA"/>
</dbReference>